<keyword evidence="3 6" id="KW-0808">Transferase</keyword>
<dbReference type="AlphaFoldDB" id="A0A5J5KW33"/>
<dbReference type="Proteomes" id="UP000325957">
    <property type="component" value="Unassembled WGS sequence"/>
</dbReference>
<feature type="domain" description="Glycosyltransferase subfamily 4-like N-terminal" evidence="5">
    <location>
        <begin position="15"/>
        <end position="195"/>
    </location>
</feature>
<name>A0A5J5KW33_9MICC</name>
<dbReference type="EMBL" id="SZWF01000029">
    <property type="protein sequence ID" value="KAA9393095.1"/>
    <property type="molecule type" value="Genomic_DNA"/>
</dbReference>
<dbReference type="OrthoDB" id="3180470at2"/>
<organism evidence="6 7">
    <name type="scientific">Kocuria coralli</name>
    <dbReference type="NCBI Taxonomy" id="1461025"/>
    <lineage>
        <taxon>Bacteria</taxon>
        <taxon>Bacillati</taxon>
        <taxon>Actinomycetota</taxon>
        <taxon>Actinomycetes</taxon>
        <taxon>Micrococcales</taxon>
        <taxon>Micrococcaceae</taxon>
        <taxon>Kocuria</taxon>
    </lineage>
</organism>
<dbReference type="SUPFAM" id="SSF53756">
    <property type="entry name" value="UDP-Glycosyltransferase/glycogen phosphorylase"/>
    <property type="match status" value="1"/>
</dbReference>
<sequence>MLLTHSYWPEHSPPQRRWQSLIRHLRPYGWSVTVVTPVAHYSHGPDYRAETRGRVTRFQIGPLGERILRVPFLTGLDDRFSKLLDQVFTALGSGLRGMLCSRADIVVVTAPSLPLLAAGWWIARLHRIPLVVEMRDAWPNLVTDSGVASGAVQDVINHAVEFVQNHADGVVTVTEGFAETLRKRGVKHVSTIRNGVLLSRTPMLPPPPLQRRRLEVLYLGNHGESQRLERLIDAAKIVGPGVRLTMVGQGSQKETLVRYALRQGVEVNFLEPVYRDEVFQHYRNADSLVISLRDDWSSFKATIPSKTYEVMAVGRHITAVVKGEAALVLDEAGAPDVVGGTAQEIARLWSGLIEDRGRLLVSDAGRKWVAQHADYADLATQYDSFLRGVHERVTSRRISRLMPMPSTRTTVEDELRSA</sequence>
<dbReference type="PANTHER" id="PTHR45947:SF3">
    <property type="entry name" value="SULFOQUINOVOSYL TRANSFERASE SQD2"/>
    <property type="match status" value="1"/>
</dbReference>
<dbReference type="Pfam" id="PF00534">
    <property type="entry name" value="Glycos_transf_1"/>
    <property type="match status" value="1"/>
</dbReference>
<evidence type="ECO:0000256" key="3">
    <source>
        <dbReference type="ARBA" id="ARBA00022679"/>
    </source>
</evidence>
<evidence type="ECO:0000259" key="5">
    <source>
        <dbReference type="Pfam" id="PF13579"/>
    </source>
</evidence>
<dbReference type="InterPro" id="IPR050194">
    <property type="entry name" value="Glycosyltransferase_grp1"/>
</dbReference>
<keyword evidence="2" id="KW-0328">Glycosyltransferase</keyword>
<comment type="caution">
    <text evidence="6">The sequence shown here is derived from an EMBL/GenBank/DDBJ whole genome shotgun (WGS) entry which is preliminary data.</text>
</comment>
<evidence type="ECO:0000256" key="2">
    <source>
        <dbReference type="ARBA" id="ARBA00022676"/>
    </source>
</evidence>
<gene>
    <name evidence="6" type="ORF">FCK90_13990</name>
</gene>
<evidence type="ECO:0000313" key="6">
    <source>
        <dbReference type="EMBL" id="KAA9393095.1"/>
    </source>
</evidence>
<dbReference type="PANTHER" id="PTHR45947">
    <property type="entry name" value="SULFOQUINOVOSYL TRANSFERASE SQD2"/>
    <property type="match status" value="1"/>
</dbReference>
<dbReference type="Pfam" id="PF13579">
    <property type="entry name" value="Glyco_trans_4_4"/>
    <property type="match status" value="1"/>
</dbReference>
<evidence type="ECO:0000313" key="7">
    <source>
        <dbReference type="Proteomes" id="UP000325957"/>
    </source>
</evidence>
<evidence type="ECO:0000259" key="4">
    <source>
        <dbReference type="Pfam" id="PF00534"/>
    </source>
</evidence>
<dbReference type="CDD" id="cd03794">
    <property type="entry name" value="GT4_WbuB-like"/>
    <property type="match status" value="1"/>
</dbReference>
<dbReference type="InterPro" id="IPR001296">
    <property type="entry name" value="Glyco_trans_1"/>
</dbReference>
<protein>
    <recommendedName>
        <fullName evidence="1">D-inositol 3-phosphate glycosyltransferase</fullName>
    </recommendedName>
</protein>
<accession>A0A5J5KW33</accession>
<evidence type="ECO:0000256" key="1">
    <source>
        <dbReference type="ARBA" id="ARBA00021292"/>
    </source>
</evidence>
<dbReference type="GO" id="GO:0016758">
    <property type="term" value="F:hexosyltransferase activity"/>
    <property type="evidence" value="ECO:0007669"/>
    <property type="project" value="TreeGrafter"/>
</dbReference>
<reference evidence="6 7" key="1">
    <citation type="submission" date="2019-05" db="EMBL/GenBank/DDBJ databases">
        <title>Kocuria coralli sp. nov., a novel actinobacterium isolated from coral reef seawater.</title>
        <authorList>
            <person name="Li J."/>
        </authorList>
    </citation>
    <scope>NUCLEOTIDE SEQUENCE [LARGE SCALE GENOMIC DNA]</scope>
    <source>
        <strain evidence="6 7">SCSIO 13007</strain>
    </source>
</reference>
<dbReference type="InterPro" id="IPR028098">
    <property type="entry name" value="Glyco_trans_4-like_N"/>
</dbReference>
<proteinExistence type="predicted"/>
<dbReference type="GO" id="GO:1901137">
    <property type="term" value="P:carbohydrate derivative biosynthetic process"/>
    <property type="evidence" value="ECO:0007669"/>
    <property type="project" value="UniProtKB-ARBA"/>
</dbReference>
<dbReference type="Gene3D" id="3.40.50.2000">
    <property type="entry name" value="Glycogen Phosphorylase B"/>
    <property type="match status" value="2"/>
</dbReference>
<keyword evidence="7" id="KW-1185">Reference proteome</keyword>
<feature type="domain" description="Glycosyl transferase family 1" evidence="4">
    <location>
        <begin position="213"/>
        <end position="315"/>
    </location>
</feature>